<accession>A0A0F9CIJ5</accession>
<feature type="non-terminal residue" evidence="1">
    <location>
        <position position="59"/>
    </location>
</feature>
<name>A0A0F9CIJ5_9ZZZZ</name>
<sequence length="59" mass="6707">MTIDRDVEERLLALQRGLGSLDTRLEYAERRVRAVRNEQFVNEFLGGLEDIGELGAVDT</sequence>
<dbReference type="AlphaFoldDB" id="A0A0F9CIJ5"/>
<organism evidence="1">
    <name type="scientific">marine sediment metagenome</name>
    <dbReference type="NCBI Taxonomy" id="412755"/>
    <lineage>
        <taxon>unclassified sequences</taxon>
        <taxon>metagenomes</taxon>
        <taxon>ecological metagenomes</taxon>
    </lineage>
</organism>
<gene>
    <name evidence="1" type="ORF">LCGC14_2397160</name>
</gene>
<evidence type="ECO:0000313" key="1">
    <source>
        <dbReference type="EMBL" id="KKL26252.1"/>
    </source>
</evidence>
<protein>
    <submittedName>
        <fullName evidence="1">Uncharacterized protein</fullName>
    </submittedName>
</protein>
<reference evidence="1" key="1">
    <citation type="journal article" date="2015" name="Nature">
        <title>Complex archaea that bridge the gap between prokaryotes and eukaryotes.</title>
        <authorList>
            <person name="Spang A."/>
            <person name="Saw J.H."/>
            <person name="Jorgensen S.L."/>
            <person name="Zaremba-Niedzwiedzka K."/>
            <person name="Martijn J."/>
            <person name="Lind A.E."/>
            <person name="van Eijk R."/>
            <person name="Schleper C."/>
            <person name="Guy L."/>
            <person name="Ettema T.J."/>
        </authorList>
    </citation>
    <scope>NUCLEOTIDE SEQUENCE</scope>
</reference>
<proteinExistence type="predicted"/>
<comment type="caution">
    <text evidence="1">The sequence shown here is derived from an EMBL/GenBank/DDBJ whole genome shotgun (WGS) entry which is preliminary data.</text>
</comment>
<dbReference type="EMBL" id="LAZR01035901">
    <property type="protein sequence ID" value="KKL26252.1"/>
    <property type="molecule type" value="Genomic_DNA"/>
</dbReference>